<feature type="transmembrane region" description="Helical" evidence="1">
    <location>
        <begin position="295"/>
        <end position="313"/>
    </location>
</feature>
<dbReference type="Pfam" id="PF14897">
    <property type="entry name" value="EpsG"/>
    <property type="match status" value="1"/>
</dbReference>
<feature type="transmembrane region" description="Helical" evidence="1">
    <location>
        <begin position="231"/>
        <end position="258"/>
    </location>
</feature>
<keyword evidence="1" id="KW-1133">Transmembrane helix</keyword>
<feature type="transmembrane region" description="Helical" evidence="1">
    <location>
        <begin position="6"/>
        <end position="26"/>
    </location>
</feature>
<dbReference type="AlphaFoldDB" id="A0A7W6HV68"/>
<feature type="transmembrane region" description="Helical" evidence="1">
    <location>
        <begin position="164"/>
        <end position="192"/>
    </location>
</feature>
<evidence type="ECO:0008006" key="4">
    <source>
        <dbReference type="Google" id="ProtNLM"/>
    </source>
</evidence>
<feature type="transmembrane region" description="Helical" evidence="1">
    <location>
        <begin position="38"/>
        <end position="59"/>
    </location>
</feature>
<evidence type="ECO:0000313" key="3">
    <source>
        <dbReference type="Proteomes" id="UP000546007"/>
    </source>
</evidence>
<dbReference type="InterPro" id="IPR049458">
    <property type="entry name" value="EpsG-like"/>
</dbReference>
<dbReference type="RefSeq" id="WP_151411488.1">
    <property type="nucleotide sequence ID" value="NZ_AP028155.1"/>
</dbReference>
<feature type="transmembrane region" description="Helical" evidence="1">
    <location>
        <begin position="270"/>
        <end position="288"/>
    </location>
</feature>
<accession>A0A7W6HV68</accession>
<evidence type="ECO:0000256" key="1">
    <source>
        <dbReference type="SAM" id="Phobius"/>
    </source>
</evidence>
<keyword evidence="3" id="KW-1185">Reference proteome</keyword>
<dbReference type="GeneID" id="93103228"/>
<name>A0A7W6HV68_9BACT</name>
<protein>
    <recommendedName>
        <fullName evidence="4">EpsG family protein</fullName>
    </recommendedName>
</protein>
<keyword evidence="1" id="KW-0472">Membrane</keyword>
<feature type="transmembrane region" description="Helical" evidence="1">
    <location>
        <begin position="91"/>
        <end position="109"/>
    </location>
</feature>
<feature type="transmembrane region" description="Helical" evidence="1">
    <location>
        <begin position="139"/>
        <end position="157"/>
    </location>
</feature>
<keyword evidence="1" id="KW-0812">Transmembrane</keyword>
<gene>
    <name evidence="2" type="ORF">GGR14_001330</name>
</gene>
<proteinExistence type="predicted"/>
<organism evidence="2 3">
    <name type="scientific">Butyricimonas faecihominis</name>
    <dbReference type="NCBI Taxonomy" id="1472416"/>
    <lineage>
        <taxon>Bacteria</taxon>
        <taxon>Pseudomonadati</taxon>
        <taxon>Bacteroidota</taxon>
        <taxon>Bacteroidia</taxon>
        <taxon>Bacteroidales</taxon>
        <taxon>Odoribacteraceae</taxon>
        <taxon>Butyricimonas</taxon>
    </lineage>
</organism>
<dbReference type="EMBL" id="JACIES010000002">
    <property type="protein sequence ID" value="MBB4025558.1"/>
    <property type="molecule type" value="Genomic_DNA"/>
</dbReference>
<comment type="caution">
    <text evidence="2">The sequence shown here is derived from an EMBL/GenBank/DDBJ whole genome shotgun (WGS) entry which is preliminary data.</text>
</comment>
<reference evidence="2 3" key="1">
    <citation type="submission" date="2020-08" db="EMBL/GenBank/DDBJ databases">
        <title>Genomic Encyclopedia of Type Strains, Phase IV (KMG-IV): sequencing the most valuable type-strain genomes for metagenomic binning, comparative biology and taxonomic classification.</title>
        <authorList>
            <person name="Goeker M."/>
        </authorList>
    </citation>
    <scope>NUCLEOTIDE SEQUENCE [LARGE SCALE GENOMIC DNA]</scope>
    <source>
        <strain evidence="2 3">DSM 105721</strain>
    </source>
</reference>
<feature type="transmembrane region" description="Helical" evidence="1">
    <location>
        <begin position="198"/>
        <end position="219"/>
    </location>
</feature>
<evidence type="ECO:0000313" key="2">
    <source>
        <dbReference type="EMBL" id="MBB4025558.1"/>
    </source>
</evidence>
<feature type="transmembrane region" description="Helical" evidence="1">
    <location>
        <begin position="325"/>
        <end position="342"/>
    </location>
</feature>
<dbReference type="Proteomes" id="UP000546007">
    <property type="component" value="Unassembled WGS sequence"/>
</dbReference>
<sequence>MVNPTYVFSWFDLFPYFFLTLLILVLSKFKFRYINNTYCIYFVLLIFACLRYGIGYDYYNYKKVVLGEMPDFVFDKMEPLAKLFVNVASTIHYQVFFILFALVTLYPLYISVVKKSINPSFSLMLYFLFPIFYLESLSIVRNAAAYSLVLLAFVFFLEHKRVKYFLLMTLAICLHKSAFVGFLLLPICYFQFGRKVNFVIYLLSFFLSAWMLFFLTTKVDSLSILKSVSNYALNGAVGAGNTMMIIINLLGILNFIFWKKLEIVNRDGKLLLNIVNCGVVLWNLFAFEGTLRLRLSSYFLIFSIILLPNYFYLWGKKYYQLSRQVVTSFFIILFIASFYINISNYIKRNDRMSYFPYQTIFYYKDYMNYLY</sequence>